<accession>A0AAP2DB22</accession>
<sequence length="203" mass="22733">MKKLLTVLFVLLPACALLAQENYFYINLDINTPLANTDWVSKTSGRGGKAGYRFMIGESRFSAGIDFGWAYFEEYAPTETFDNGNGHITTDYFKKLNQYSFAASGQYNWELGEQGLFFPYAGIGLGALHNEYVMAYNIYEDVDKGWGFLARPEAGILARFGKRRSMGAMAAVHYDFATNKSDAYGYSSYSAVGFQIGIMLMNR</sequence>
<gene>
    <name evidence="2" type="ORF">KK078_16800</name>
</gene>
<dbReference type="AlphaFoldDB" id="A0AAP2DB22"/>
<dbReference type="RefSeq" id="WP_254091459.1">
    <property type="nucleotide sequence ID" value="NZ_JAHESC010000024.1"/>
</dbReference>
<comment type="caution">
    <text evidence="2">The sequence shown here is derived from an EMBL/GenBank/DDBJ whole genome shotgun (WGS) entry which is preliminary data.</text>
</comment>
<dbReference type="SUPFAM" id="SSF56925">
    <property type="entry name" value="OMPA-like"/>
    <property type="match status" value="1"/>
</dbReference>
<name>A0AAP2DB22_9BACT</name>
<dbReference type="Proteomes" id="UP001319180">
    <property type="component" value="Unassembled WGS sequence"/>
</dbReference>
<protein>
    <recommendedName>
        <fullName evidence="4">Outer membrane protein beta-barrel domain-containing protein</fullName>
    </recommendedName>
</protein>
<feature type="chain" id="PRO_5042910935" description="Outer membrane protein beta-barrel domain-containing protein" evidence="1">
    <location>
        <begin position="20"/>
        <end position="203"/>
    </location>
</feature>
<reference evidence="2 3" key="1">
    <citation type="submission" date="2021-05" db="EMBL/GenBank/DDBJ databases">
        <title>A Polyphasic approach of four new species of the genus Ohtaekwangia: Ohtaekwangia histidinii sp. nov., Ohtaekwangia cretensis sp. nov., Ohtaekwangia indiensis sp. nov., Ohtaekwangia reichenbachii sp. nov. from diverse environment.</title>
        <authorList>
            <person name="Octaviana S."/>
        </authorList>
    </citation>
    <scope>NUCLEOTIDE SEQUENCE [LARGE SCALE GENOMIC DNA]</scope>
    <source>
        <strain evidence="2 3">PWU37</strain>
    </source>
</reference>
<proteinExistence type="predicted"/>
<evidence type="ECO:0000313" key="2">
    <source>
        <dbReference type="EMBL" id="MBT1688232.1"/>
    </source>
</evidence>
<keyword evidence="1" id="KW-0732">Signal</keyword>
<dbReference type="EMBL" id="JAHESC010000024">
    <property type="protein sequence ID" value="MBT1688232.1"/>
    <property type="molecule type" value="Genomic_DNA"/>
</dbReference>
<dbReference type="InterPro" id="IPR011250">
    <property type="entry name" value="OMP/PagP_B-barrel"/>
</dbReference>
<evidence type="ECO:0008006" key="4">
    <source>
        <dbReference type="Google" id="ProtNLM"/>
    </source>
</evidence>
<evidence type="ECO:0000256" key="1">
    <source>
        <dbReference type="SAM" id="SignalP"/>
    </source>
</evidence>
<feature type="signal peptide" evidence="1">
    <location>
        <begin position="1"/>
        <end position="19"/>
    </location>
</feature>
<organism evidence="2 3">
    <name type="scientific">Dawidia soli</name>
    <dbReference type="NCBI Taxonomy" id="2782352"/>
    <lineage>
        <taxon>Bacteria</taxon>
        <taxon>Pseudomonadati</taxon>
        <taxon>Bacteroidota</taxon>
        <taxon>Cytophagia</taxon>
        <taxon>Cytophagales</taxon>
        <taxon>Chryseotaleaceae</taxon>
        <taxon>Dawidia</taxon>
    </lineage>
</organism>
<evidence type="ECO:0000313" key="3">
    <source>
        <dbReference type="Proteomes" id="UP001319180"/>
    </source>
</evidence>
<keyword evidence="3" id="KW-1185">Reference proteome</keyword>